<gene>
    <name evidence="2" type="ORF">SOIL9_81560</name>
</gene>
<dbReference type="InterPro" id="IPR020290">
    <property type="entry name" value="Gp88"/>
</dbReference>
<dbReference type="KEGG" id="gms:SOIL9_81560"/>
<dbReference type="Pfam" id="PF17338">
    <property type="entry name" value="GP88"/>
    <property type="match status" value="1"/>
</dbReference>
<name>A0A6P2DH92_9BACT</name>
<keyword evidence="3" id="KW-1185">Reference proteome</keyword>
<accession>A0A6P2DH92</accession>
<dbReference type="Proteomes" id="UP000464178">
    <property type="component" value="Chromosome"/>
</dbReference>
<evidence type="ECO:0000259" key="1">
    <source>
        <dbReference type="Pfam" id="PF17338"/>
    </source>
</evidence>
<feature type="domain" description="Gene product 88" evidence="1">
    <location>
        <begin position="8"/>
        <end position="218"/>
    </location>
</feature>
<organism evidence="2 3">
    <name type="scientific">Gemmata massiliana</name>
    <dbReference type="NCBI Taxonomy" id="1210884"/>
    <lineage>
        <taxon>Bacteria</taxon>
        <taxon>Pseudomonadati</taxon>
        <taxon>Planctomycetota</taxon>
        <taxon>Planctomycetia</taxon>
        <taxon>Gemmatales</taxon>
        <taxon>Gemmataceae</taxon>
        <taxon>Gemmata</taxon>
    </lineage>
</organism>
<evidence type="ECO:0000313" key="3">
    <source>
        <dbReference type="Proteomes" id="UP000464178"/>
    </source>
</evidence>
<reference evidence="2 3" key="1">
    <citation type="submission" date="2019-05" db="EMBL/GenBank/DDBJ databases">
        <authorList>
            <consortium name="Science for Life Laboratories"/>
        </authorList>
    </citation>
    <scope>NUCLEOTIDE SEQUENCE [LARGE SCALE GENOMIC DNA]</scope>
    <source>
        <strain evidence="2">Soil9</strain>
    </source>
</reference>
<dbReference type="AlphaFoldDB" id="A0A6P2DH92"/>
<dbReference type="EMBL" id="LR593886">
    <property type="protein sequence ID" value="VTS00521.1"/>
    <property type="molecule type" value="Genomic_DNA"/>
</dbReference>
<evidence type="ECO:0000313" key="2">
    <source>
        <dbReference type="EMBL" id="VTS00521.1"/>
    </source>
</evidence>
<proteinExistence type="predicted"/>
<protein>
    <submittedName>
        <fullName evidence="2">Marine sediment metagenome DNA, contig: S01H4_L01320</fullName>
    </submittedName>
</protein>
<dbReference type="RefSeq" id="WP_162672195.1">
    <property type="nucleotide sequence ID" value="NZ_LR593886.1"/>
</dbReference>
<sequence>MATIRSLLALGNAKLGRAIHHFDLAAVHTCPGRSKTCEAACYATRGRFHTTLVRDRLRWCLAQSKRPDFASRMVHEVRGKGALVVRVHVSGDFYDPEYAGKWLSVFRRCPAATFYFYTRSWRVAEVVPVLEQATALENVRAWYSADVETGLPDPLPERVRVAWLQTDPDEPVAGNLVFRDEPVRGTRPRTALPVVCPNETPAGHRFGVNCGNCGHCWKA</sequence>